<dbReference type="InterPro" id="IPR006195">
    <property type="entry name" value="aa-tRNA-synth_II"/>
</dbReference>
<sequence>MRYSRLFGKTLRQKPHNVEIRSHELLLRGGFIFPVAAGIYDFLPLGFRVLEKIDRIIKEELAKKGVQHLIMPFVHPASLWRETGRFEKMKRILAVFDAAHGGKYLLAPTHEETVTDLARNFILSYRDLPVIVNQNQWKYRNEIRVTGGLLRTREFLMQDAYSFDKDEEGLAESFKVVSEAYHAIFKRMDFETTVVKADSGAIGGTGSEEFMVLSPSGEDSIIACDSCTYKANIEKAESIFPTFPQDKEQKPMKDVLGKGLIGVEPLAKYLNISVYQTTKTLIYQVDNNVVAVCIRGDFNVNEVKLANILGCSDLTLATEETIKKLTGAEVGYAGPLNLPNNIKVYWDYSTNDRINFEAGANRTDYHTININFGSDIKSPEKFYDFRSVKAGEICSECRKGKLAEKKAIELGHVFKLGTVYSEAMNATFLDKHGKRKPIVMGCYGIGITRLLAAAVEQHHDDRGIIWPKEISSYNVHLISLPGGEEKAEKLYISLKENNVEVLWDDRDESAGVKFSDADLIGIPVRLVISAKTGDKVEYKIRSEKQFHIIEIEEAIRKIKS</sequence>
<dbReference type="InterPro" id="IPR002314">
    <property type="entry name" value="aa-tRNA-synt_IIb"/>
</dbReference>
<dbReference type="GO" id="GO:0002161">
    <property type="term" value="F:aminoacyl-tRNA deacylase activity"/>
    <property type="evidence" value="ECO:0007669"/>
    <property type="project" value="InterPro"/>
</dbReference>
<dbReference type="GO" id="GO:0004827">
    <property type="term" value="F:proline-tRNA ligase activity"/>
    <property type="evidence" value="ECO:0007669"/>
    <property type="project" value="UniProtKB-UniRule"/>
</dbReference>
<dbReference type="Gene3D" id="3.90.960.10">
    <property type="entry name" value="YbaK/aminoacyl-tRNA synthetase-associated domain"/>
    <property type="match status" value="1"/>
</dbReference>
<dbReference type="HAMAP" id="MF_01569">
    <property type="entry name" value="Pro_tRNA_synth_type1"/>
    <property type="match status" value="1"/>
</dbReference>
<dbReference type="Pfam" id="PF00587">
    <property type="entry name" value="tRNA-synt_2b"/>
    <property type="match status" value="1"/>
</dbReference>
<evidence type="ECO:0000256" key="6">
    <source>
        <dbReference type="ARBA" id="ARBA00022840"/>
    </source>
</evidence>
<dbReference type="NCBIfam" id="NF006625">
    <property type="entry name" value="PRK09194.1"/>
    <property type="match status" value="1"/>
</dbReference>
<keyword evidence="8 10" id="KW-0030">Aminoacyl-tRNA synthetase</keyword>
<dbReference type="InterPro" id="IPR044140">
    <property type="entry name" value="ProRS_anticodon_short"/>
</dbReference>
<keyword evidence="4 10" id="KW-0436">Ligase</keyword>
<dbReference type="InterPro" id="IPR002316">
    <property type="entry name" value="Pro-tRNA-ligase_IIa"/>
</dbReference>
<keyword evidence="7 10" id="KW-0648">Protein biosynthesis</keyword>
<dbReference type="SUPFAM" id="SSF55681">
    <property type="entry name" value="Class II aaRS and biotin synthetases"/>
    <property type="match status" value="1"/>
</dbReference>
<dbReference type="InterPro" id="IPR050062">
    <property type="entry name" value="Pro-tRNA_synthetase"/>
</dbReference>
<dbReference type="InterPro" id="IPR023717">
    <property type="entry name" value="Pro-tRNA-Synthase_IIa_type1"/>
</dbReference>
<dbReference type="Pfam" id="PF04073">
    <property type="entry name" value="tRNA_edit"/>
    <property type="match status" value="1"/>
</dbReference>
<dbReference type="InterPro" id="IPR004154">
    <property type="entry name" value="Anticodon-bd"/>
</dbReference>
<protein>
    <recommendedName>
        <fullName evidence="10">Proline--tRNA ligase</fullName>
        <ecNumber evidence="10">6.1.1.15</ecNumber>
    </recommendedName>
    <alternativeName>
        <fullName evidence="10">Prolyl-tRNA synthetase</fullName>
        <shortName evidence="10">ProRS</shortName>
    </alternativeName>
</protein>
<evidence type="ECO:0000256" key="5">
    <source>
        <dbReference type="ARBA" id="ARBA00022741"/>
    </source>
</evidence>
<dbReference type="CDD" id="cd00861">
    <property type="entry name" value="ProRS_anticodon_short"/>
    <property type="match status" value="1"/>
</dbReference>
<dbReference type="InterPro" id="IPR004500">
    <property type="entry name" value="Pro-tRNA-synth_IIa_bac-type"/>
</dbReference>
<dbReference type="Gene3D" id="3.30.930.10">
    <property type="entry name" value="Bira Bifunctional Protein, Domain 2"/>
    <property type="match status" value="2"/>
</dbReference>
<comment type="similarity">
    <text evidence="10">Belongs to the class-II aminoacyl-tRNA synthetase family. ProS type 1 subfamily.</text>
</comment>
<dbReference type="GO" id="GO:0005524">
    <property type="term" value="F:ATP binding"/>
    <property type="evidence" value="ECO:0007669"/>
    <property type="project" value="UniProtKB-UniRule"/>
</dbReference>
<dbReference type="SUPFAM" id="SSF55826">
    <property type="entry name" value="YbaK/ProRS associated domain"/>
    <property type="match status" value="1"/>
</dbReference>
<keyword evidence="6 10" id="KW-0067">ATP-binding</keyword>
<dbReference type="GO" id="GO:0006433">
    <property type="term" value="P:prolyl-tRNA aminoacylation"/>
    <property type="evidence" value="ECO:0007669"/>
    <property type="project" value="UniProtKB-UniRule"/>
</dbReference>
<evidence type="ECO:0000313" key="12">
    <source>
        <dbReference type="EMBL" id="OIO13806.1"/>
    </source>
</evidence>
<dbReference type="PANTHER" id="PTHR42753">
    <property type="entry name" value="MITOCHONDRIAL RIBOSOME PROTEIN L39/PROLYL-TRNA LIGASE FAMILY MEMBER"/>
    <property type="match status" value="1"/>
</dbReference>
<dbReference type="PROSITE" id="PS50862">
    <property type="entry name" value="AA_TRNA_LIGASE_II"/>
    <property type="match status" value="1"/>
</dbReference>
<dbReference type="NCBIfam" id="TIGR00409">
    <property type="entry name" value="proS_fam_II"/>
    <property type="match status" value="1"/>
</dbReference>
<comment type="caution">
    <text evidence="12">The sequence shown here is derived from an EMBL/GenBank/DDBJ whole genome shotgun (WGS) entry which is preliminary data.</text>
</comment>
<gene>
    <name evidence="10" type="primary">proS</name>
    <name evidence="12" type="ORF">AUJ73_03255</name>
</gene>
<dbReference type="Pfam" id="PF03129">
    <property type="entry name" value="HGTP_anticodon"/>
    <property type="match status" value="1"/>
</dbReference>
<comment type="catalytic activity">
    <reaction evidence="9 10">
        <text>tRNA(Pro) + L-proline + ATP = L-prolyl-tRNA(Pro) + AMP + diphosphate</text>
        <dbReference type="Rhea" id="RHEA:14305"/>
        <dbReference type="Rhea" id="RHEA-COMP:9700"/>
        <dbReference type="Rhea" id="RHEA-COMP:9702"/>
        <dbReference type="ChEBI" id="CHEBI:30616"/>
        <dbReference type="ChEBI" id="CHEBI:33019"/>
        <dbReference type="ChEBI" id="CHEBI:60039"/>
        <dbReference type="ChEBI" id="CHEBI:78442"/>
        <dbReference type="ChEBI" id="CHEBI:78532"/>
        <dbReference type="ChEBI" id="CHEBI:456215"/>
        <dbReference type="EC" id="6.1.1.15"/>
    </reaction>
</comment>
<comment type="subcellular location">
    <subcellularLocation>
        <location evidence="1 10">Cytoplasm</location>
    </subcellularLocation>
</comment>
<dbReference type="CDD" id="cd04334">
    <property type="entry name" value="ProRS-INS"/>
    <property type="match status" value="1"/>
</dbReference>
<evidence type="ECO:0000256" key="8">
    <source>
        <dbReference type="ARBA" id="ARBA00023146"/>
    </source>
</evidence>
<dbReference type="InterPro" id="IPR045864">
    <property type="entry name" value="aa-tRNA-synth_II/BPL/LPL"/>
</dbReference>
<dbReference type="AlphaFoldDB" id="A0A1J4TTK8"/>
<dbReference type="GO" id="GO:0005829">
    <property type="term" value="C:cytosol"/>
    <property type="evidence" value="ECO:0007669"/>
    <property type="project" value="TreeGrafter"/>
</dbReference>
<dbReference type="EC" id="6.1.1.15" evidence="10"/>
<dbReference type="InterPro" id="IPR036754">
    <property type="entry name" value="YbaK/aa-tRNA-synt-asso_dom_sf"/>
</dbReference>
<keyword evidence="3 10" id="KW-0963">Cytoplasm</keyword>
<evidence type="ECO:0000256" key="1">
    <source>
        <dbReference type="ARBA" id="ARBA00004496"/>
    </source>
</evidence>
<dbReference type="Gene3D" id="3.40.50.800">
    <property type="entry name" value="Anticodon-binding domain"/>
    <property type="match status" value="1"/>
</dbReference>
<evidence type="ECO:0000256" key="7">
    <source>
        <dbReference type="ARBA" id="ARBA00022917"/>
    </source>
</evidence>
<evidence type="ECO:0000256" key="3">
    <source>
        <dbReference type="ARBA" id="ARBA00022490"/>
    </source>
</evidence>
<reference evidence="12 13" key="1">
    <citation type="journal article" date="2016" name="Environ. Microbiol.">
        <title>Genomic resolution of a cold subsurface aquifer community provides metabolic insights for novel microbes adapted to high CO concentrations.</title>
        <authorList>
            <person name="Probst A.J."/>
            <person name="Castelle C.J."/>
            <person name="Singh A."/>
            <person name="Brown C.T."/>
            <person name="Anantharaman K."/>
            <person name="Sharon I."/>
            <person name="Hug L.A."/>
            <person name="Burstein D."/>
            <person name="Emerson J.B."/>
            <person name="Thomas B.C."/>
            <person name="Banfield J.F."/>
        </authorList>
    </citation>
    <scope>NUCLEOTIDE SEQUENCE [LARGE SCALE GENOMIC DNA]</scope>
    <source>
        <strain evidence="12">CG1_02_37_22</strain>
    </source>
</reference>
<evidence type="ECO:0000256" key="10">
    <source>
        <dbReference type="HAMAP-Rule" id="MF_01569"/>
    </source>
</evidence>
<organism evidence="12 13">
    <name type="scientific">Candidatus Gottesmanbacteria bacterium CG1_02_37_22</name>
    <dbReference type="NCBI Taxonomy" id="1805209"/>
    <lineage>
        <taxon>Bacteria</taxon>
        <taxon>Candidatus Gottesmaniibacteriota</taxon>
    </lineage>
</organism>
<dbReference type="InterPro" id="IPR036621">
    <property type="entry name" value="Anticodon-bd_dom_sf"/>
</dbReference>
<evidence type="ECO:0000313" key="13">
    <source>
        <dbReference type="Proteomes" id="UP000183120"/>
    </source>
</evidence>
<comment type="subunit">
    <text evidence="2 10">Homodimer.</text>
</comment>
<dbReference type="PANTHER" id="PTHR42753:SF2">
    <property type="entry name" value="PROLINE--TRNA LIGASE"/>
    <property type="match status" value="1"/>
</dbReference>
<dbReference type="Proteomes" id="UP000183120">
    <property type="component" value="Unassembled WGS sequence"/>
</dbReference>
<dbReference type="EMBL" id="MNUY01000049">
    <property type="protein sequence ID" value="OIO13806.1"/>
    <property type="molecule type" value="Genomic_DNA"/>
</dbReference>
<dbReference type="STRING" id="1805209.AUJ73_03255"/>
<feature type="domain" description="Aminoacyl-transfer RNA synthetases class-II family profile" evidence="11">
    <location>
        <begin position="38"/>
        <end position="467"/>
    </location>
</feature>
<dbReference type="SUPFAM" id="SSF52954">
    <property type="entry name" value="Class II aaRS ABD-related"/>
    <property type="match status" value="1"/>
</dbReference>
<proteinExistence type="inferred from homology"/>
<dbReference type="InterPro" id="IPR007214">
    <property type="entry name" value="YbaK/aa-tRNA-synth-assoc-dom"/>
</dbReference>
<evidence type="ECO:0000256" key="4">
    <source>
        <dbReference type="ARBA" id="ARBA00022598"/>
    </source>
</evidence>
<comment type="function">
    <text evidence="10">Catalyzes the attachment of proline to tRNA(Pro) in a two-step reaction: proline is first activated by ATP to form Pro-AMP and then transferred to the acceptor end of tRNA(Pro). As ProRS can inadvertently accommodate and process non-cognate amino acids such as alanine and cysteine, to avoid such errors it has two additional distinct editing activities against alanine. One activity is designated as 'pretransfer' editing and involves the tRNA(Pro)-independent hydrolysis of activated Ala-AMP. The other activity is designated 'posttransfer' editing and involves deacylation of mischarged Ala-tRNA(Pro). The misacylated Cys-tRNA(Pro) is not edited by ProRS.</text>
</comment>
<comment type="domain">
    <text evidence="10">Consists of three domains: the N-terminal catalytic domain, the editing domain and the C-terminal anticodon-binding domain.</text>
</comment>
<evidence type="ECO:0000256" key="9">
    <source>
        <dbReference type="ARBA" id="ARBA00047671"/>
    </source>
</evidence>
<dbReference type="PRINTS" id="PR01046">
    <property type="entry name" value="TRNASYNTHPRO"/>
</dbReference>
<accession>A0A1J4TTK8</accession>
<evidence type="ECO:0000256" key="2">
    <source>
        <dbReference type="ARBA" id="ARBA00011738"/>
    </source>
</evidence>
<name>A0A1J4TTK8_9BACT</name>
<evidence type="ECO:0000259" key="11">
    <source>
        <dbReference type="PROSITE" id="PS50862"/>
    </source>
</evidence>
<keyword evidence="5 10" id="KW-0547">Nucleotide-binding</keyword>